<keyword evidence="1" id="KW-1133">Transmembrane helix</keyword>
<dbReference type="EMBL" id="CT573071">
    <property type="protein sequence ID" value="CAJ74833.1"/>
    <property type="molecule type" value="Genomic_DNA"/>
</dbReference>
<reference evidence="2" key="1">
    <citation type="journal article" date="2006" name="Nature">
        <title>Deciphering the evolution and metabolism of an anammox bacterium from a community genome.</title>
        <authorList>
            <person name="Strous M."/>
            <person name="Pelletier E."/>
            <person name="Mangenot S."/>
            <person name="Rattei T."/>
            <person name="Lehner A."/>
            <person name="Taylor M.W."/>
            <person name="Horn M."/>
            <person name="Daims H."/>
            <person name="Bartol-Mavel D."/>
            <person name="Wincker P."/>
            <person name="Barbe V."/>
            <person name="Fonknechten N."/>
            <person name="Vallenet D."/>
            <person name="Segurens B."/>
            <person name="Schenowitz-Truong C."/>
            <person name="Medigue C."/>
            <person name="Collingro A."/>
            <person name="Snel B."/>
            <person name="Dutilh B.E."/>
            <person name="OpDenCamp H.J.M."/>
            <person name="vanDerDrift C."/>
            <person name="Cirpus I."/>
            <person name="vanDePas-Schoonen K.T."/>
            <person name="Harhangi H.R."/>
            <person name="vanNiftrik L."/>
            <person name="Schmid M."/>
            <person name="Keltjens J."/>
            <person name="vanDeVossenberg J."/>
            <person name="Kartal B."/>
            <person name="Meier H."/>
            <person name="Frishman D."/>
            <person name="Huynen M.A."/>
            <person name="Mewes H."/>
            <person name="Weissenbach J."/>
            <person name="Jetten M.S.M."/>
            <person name="Wagner M."/>
            <person name="LePaslier D."/>
        </authorList>
    </citation>
    <scope>NUCLEOTIDE SEQUENCE</scope>
</reference>
<dbReference type="Gene3D" id="3.40.1440.10">
    <property type="entry name" value="GIY-YIG endonuclease"/>
    <property type="match status" value="1"/>
</dbReference>
<protein>
    <submittedName>
        <fullName evidence="2">Uncharacterized protein</fullName>
    </submittedName>
</protein>
<proteinExistence type="predicted"/>
<name>Q1Q488_KUEST</name>
<accession>Q1Q488</accession>
<evidence type="ECO:0000256" key="1">
    <source>
        <dbReference type="SAM" id="Phobius"/>
    </source>
</evidence>
<dbReference type="InterPro" id="IPR035901">
    <property type="entry name" value="GIY-YIG_endonuc_sf"/>
</dbReference>
<reference evidence="2" key="2">
    <citation type="submission" date="2006-01" db="EMBL/GenBank/DDBJ databases">
        <authorList>
            <person name="Genoscope"/>
        </authorList>
    </citation>
    <scope>NUCLEOTIDE SEQUENCE</scope>
</reference>
<dbReference type="AlphaFoldDB" id="Q1Q488"/>
<gene>
    <name evidence="2" type="ORF">kuste4071</name>
</gene>
<feature type="transmembrane region" description="Helical" evidence="1">
    <location>
        <begin position="27"/>
        <end position="45"/>
    </location>
</feature>
<organism evidence="2">
    <name type="scientific">Kuenenia stuttgartiensis</name>
    <dbReference type="NCBI Taxonomy" id="174633"/>
    <lineage>
        <taxon>Bacteria</taxon>
        <taxon>Pseudomonadati</taxon>
        <taxon>Planctomycetota</taxon>
        <taxon>Candidatus Brocadiia</taxon>
        <taxon>Candidatus Brocadiales</taxon>
        <taxon>Candidatus Brocadiaceae</taxon>
        <taxon>Candidatus Kuenenia</taxon>
    </lineage>
</organism>
<keyword evidence="1" id="KW-0472">Membrane</keyword>
<keyword evidence="1" id="KW-0812">Transmembrane</keyword>
<sequence>MPCAIFQCIRIRRIHSYMIYLWTIPKLFFVVLLSSWKHLAFLFLYRFKCIGPSKRYQLVIARVSACHCEGLHLSLRGSFPKQSVYYEIFRDVRNAISREKQIKGGSRAKKIALINGMNAGWKDLYDGL</sequence>
<evidence type="ECO:0000313" key="2">
    <source>
        <dbReference type="EMBL" id="CAJ74833.1"/>
    </source>
</evidence>